<feature type="region of interest" description="Disordered" evidence="1">
    <location>
        <begin position="81"/>
        <end position="112"/>
    </location>
</feature>
<proteinExistence type="predicted"/>
<evidence type="ECO:0000313" key="2">
    <source>
        <dbReference type="EMBL" id="KAF2124070.1"/>
    </source>
</evidence>
<feature type="compositionally biased region" description="Polar residues" evidence="1">
    <location>
        <begin position="82"/>
        <end position="91"/>
    </location>
</feature>
<evidence type="ECO:0000313" key="3">
    <source>
        <dbReference type="Proteomes" id="UP000799771"/>
    </source>
</evidence>
<dbReference type="Proteomes" id="UP000799771">
    <property type="component" value="Unassembled WGS sequence"/>
</dbReference>
<dbReference type="AlphaFoldDB" id="A0A6A5ZWW5"/>
<dbReference type="GeneID" id="54402559"/>
<dbReference type="EMBL" id="ML977521">
    <property type="protein sequence ID" value="KAF2124070.1"/>
    <property type="molecule type" value="Genomic_DNA"/>
</dbReference>
<dbReference type="OrthoDB" id="3728409at2759"/>
<reference evidence="2" key="1">
    <citation type="journal article" date="2020" name="Stud. Mycol.">
        <title>101 Dothideomycetes genomes: a test case for predicting lifestyles and emergence of pathogens.</title>
        <authorList>
            <person name="Haridas S."/>
            <person name="Albert R."/>
            <person name="Binder M."/>
            <person name="Bloem J."/>
            <person name="Labutti K."/>
            <person name="Salamov A."/>
            <person name="Andreopoulos B."/>
            <person name="Baker S."/>
            <person name="Barry K."/>
            <person name="Bills G."/>
            <person name="Bluhm B."/>
            <person name="Cannon C."/>
            <person name="Castanera R."/>
            <person name="Culley D."/>
            <person name="Daum C."/>
            <person name="Ezra D."/>
            <person name="Gonzalez J."/>
            <person name="Henrissat B."/>
            <person name="Kuo A."/>
            <person name="Liang C."/>
            <person name="Lipzen A."/>
            <person name="Lutzoni F."/>
            <person name="Magnuson J."/>
            <person name="Mondo S."/>
            <person name="Nolan M."/>
            <person name="Ohm R."/>
            <person name="Pangilinan J."/>
            <person name="Park H.-J."/>
            <person name="Ramirez L."/>
            <person name="Alfaro M."/>
            <person name="Sun H."/>
            <person name="Tritt A."/>
            <person name="Yoshinaga Y."/>
            <person name="Zwiers L.-H."/>
            <person name="Turgeon B."/>
            <person name="Goodwin S."/>
            <person name="Spatafora J."/>
            <person name="Crous P."/>
            <person name="Grigoriev I."/>
        </authorList>
    </citation>
    <scope>NUCLEOTIDE SEQUENCE</scope>
    <source>
        <strain evidence="2">CBS 119687</strain>
    </source>
</reference>
<protein>
    <submittedName>
        <fullName evidence="2">Uncharacterized protein</fullName>
    </submittedName>
</protein>
<dbReference type="RefSeq" id="XP_033518463.1">
    <property type="nucleotide sequence ID" value="XM_033662127.1"/>
</dbReference>
<organism evidence="2 3">
    <name type="scientific">Dothidotthia symphoricarpi CBS 119687</name>
    <dbReference type="NCBI Taxonomy" id="1392245"/>
    <lineage>
        <taxon>Eukaryota</taxon>
        <taxon>Fungi</taxon>
        <taxon>Dikarya</taxon>
        <taxon>Ascomycota</taxon>
        <taxon>Pezizomycotina</taxon>
        <taxon>Dothideomycetes</taxon>
        <taxon>Pleosporomycetidae</taxon>
        <taxon>Pleosporales</taxon>
        <taxon>Dothidotthiaceae</taxon>
        <taxon>Dothidotthia</taxon>
    </lineage>
</organism>
<keyword evidence="3" id="KW-1185">Reference proteome</keyword>
<evidence type="ECO:0000256" key="1">
    <source>
        <dbReference type="SAM" id="MobiDB-lite"/>
    </source>
</evidence>
<accession>A0A6A5ZWW5</accession>
<sequence length="112" mass="12915">MSRFIKRIFNENLFRKDAPRTTDDLQRSRRVLRKASTDRLGEYSNGRASLLDLSQHVEENRALRDGASLADSEMRAAEPILASNQVDYEQPTTISKTKSTRRRLSKRHGRPT</sequence>
<feature type="compositionally biased region" description="Basic residues" evidence="1">
    <location>
        <begin position="98"/>
        <end position="112"/>
    </location>
</feature>
<gene>
    <name evidence="2" type="ORF">P153DRAFT_143820</name>
</gene>
<name>A0A6A5ZWW5_9PLEO</name>